<dbReference type="InterPro" id="IPR013525">
    <property type="entry name" value="ABC2_TM"/>
</dbReference>
<dbReference type="CDD" id="cd03213">
    <property type="entry name" value="ABCG_EPDR"/>
    <property type="match status" value="1"/>
</dbReference>
<reference evidence="11 12" key="1">
    <citation type="submission" date="2024-05" db="EMBL/GenBank/DDBJ databases">
        <authorList>
            <person name="Wallberg A."/>
        </authorList>
    </citation>
    <scope>NUCLEOTIDE SEQUENCE [LARGE SCALE GENOMIC DNA]</scope>
</reference>
<keyword evidence="12" id="KW-1185">Reference proteome</keyword>
<dbReference type="InterPro" id="IPR017871">
    <property type="entry name" value="ABC_transporter-like_CS"/>
</dbReference>
<dbReference type="SMART" id="SM00382">
    <property type="entry name" value="AAA"/>
    <property type="match status" value="1"/>
</dbReference>
<feature type="transmembrane region" description="Helical" evidence="9">
    <location>
        <begin position="490"/>
        <end position="511"/>
    </location>
</feature>
<evidence type="ECO:0000259" key="10">
    <source>
        <dbReference type="PROSITE" id="PS50893"/>
    </source>
</evidence>
<feature type="transmembrane region" description="Helical" evidence="9">
    <location>
        <begin position="386"/>
        <end position="403"/>
    </location>
</feature>
<dbReference type="InterPro" id="IPR050352">
    <property type="entry name" value="ABCG_transporters"/>
</dbReference>
<feature type="transmembrane region" description="Helical" evidence="9">
    <location>
        <begin position="457"/>
        <end position="484"/>
    </location>
</feature>
<evidence type="ECO:0000313" key="11">
    <source>
        <dbReference type="EMBL" id="CAL4067072.1"/>
    </source>
</evidence>
<evidence type="ECO:0000256" key="8">
    <source>
        <dbReference type="ARBA" id="ARBA00023136"/>
    </source>
</evidence>
<dbReference type="AlphaFoldDB" id="A0AAV2PZL9"/>
<dbReference type="GO" id="GO:0005524">
    <property type="term" value="F:ATP binding"/>
    <property type="evidence" value="ECO:0007669"/>
    <property type="project" value="UniProtKB-KW"/>
</dbReference>
<comment type="caution">
    <text evidence="11">The sequence shown here is derived from an EMBL/GenBank/DDBJ whole genome shotgun (WGS) entry which is preliminary data.</text>
</comment>
<keyword evidence="6" id="KW-0067">ATP-binding</keyword>
<evidence type="ECO:0000256" key="4">
    <source>
        <dbReference type="ARBA" id="ARBA00022692"/>
    </source>
</evidence>
<comment type="similarity">
    <text evidence="2">Belongs to the ABC transporter superfamily. ABCG family. Eye pigment precursor importer (TC 3.A.1.204) subfamily.</text>
</comment>
<evidence type="ECO:0000256" key="7">
    <source>
        <dbReference type="ARBA" id="ARBA00022989"/>
    </source>
</evidence>
<keyword evidence="8 9" id="KW-0472">Membrane</keyword>
<dbReference type="InterPro" id="IPR003439">
    <property type="entry name" value="ABC_transporter-like_ATP-bd"/>
</dbReference>
<dbReference type="PROSITE" id="PS50893">
    <property type="entry name" value="ABC_TRANSPORTER_2"/>
    <property type="match status" value="1"/>
</dbReference>
<dbReference type="InterPro" id="IPR027417">
    <property type="entry name" value="P-loop_NTPase"/>
</dbReference>
<dbReference type="InterPro" id="IPR003593">
    <property type="entry name" value="AAA+_ATPase"/>
</dbReference>
<dbReference type="Pfam" id="PF00005">
    <property type="entry name" value="ABC_tran"/>
    <property type="match status" value="1"/>
</dbReference>
<feature type="domain" description="ABC transporter" evidence="10">
    <location>
        <begin position="27"/>
        <end position="281"/>
    </location>
</feature>
<dbReference type="InterPro" id="IPR043926">
    <property type="entry name" value="ABCG_dom"/>
</dbReference>
<dbReference type="EMBL" id="CAXKWB010002503">
    <property type="protein sequence ID" value="CAL4067072.1"/>
    <property type="molecule type" value="Genomic_DNA"/>
</dbReference>
<dbReference type="PROSITE" id="PS00211">
    <property type="entry name" value="ABC_TRANSPORTER_1"/>
    <property type="match status" value="1"/>
</dbReference>
<dbReference type="SUPFAM" id="SSF52540">
    <property type="entry name" value="P-loop containing nucleoside triphosphate hydrolases"/>
    <property type="match status" value="1"/>
</dbReference>
<keyword evidence="4 9" id="KW-0812">Transmembrane</keyword>
<feature type="non-terminal residue" evidence="11">
    <location>
        <position position="636"/>
    </location>
</feature>
<dbReference type="FunFam" id="3.40.50.300:FF:001581">
    <property type="entry name" value="Blast:Protein scarlet"/>
    <property type="match status" value="1"/>
</dbReference>
<keyword evidence="7 9" id="KW-1133">Transmembrane helix</keyword>
<dbReference type="Gene3D" id="3.40.50.300">
    <property type="entry name" value="P-loop containing nucleotide triphosphate hydrolases"/>
    <property type="match status" value="1"/>
</dbReference>
<keyword evidence="3" id="KW-0813">Transport</keyword>
<feature type="transmembrane region" description="Helical" evidence="9">
    <location>
        <begin position="523"/>
        <end position="543"/>
    </location>
</feature>
<evidence type="ECO:0000256" key="2">
    <source>
        <dbReference type="ARBA" id="ARBA00005814"/>
    </source>
</evidence>
<evidence type="ECO:0000256" key="3">
    <source>
        <dbReference type="ARBA" id="ARBA00022448"/>
    </source>
</evidence>
<feature type="transmembrane region" description="Helical" evidence="9">
    <location>
        <begin position="611"/>
        <end position="631"/>
    </location>
</feature>
<proteinExistence type="inferred from homology"/>
<dbReference type="GO" id="GO:0140359">
    <property type="term" value="F:ABC-type transporter activity"/>
    <property type="evidence" value="ECO:0007669"/>
    <property type="project" value="InterPro"/>
</dbReference>
<dbReference type="GO" id="GO:0005886">
    <property type="term" value="C:plasma membrane"/>
    <property type="evidence" value="ECO:0007669"/>
    <property type="project" value="TreeGrafter"/>
</dbReference>
<accession>A0AAV2PZL9</accession>
<dbReference type="GO" id="GO:0016887">
    <property type="term" value="F:ATP hydrolysis activity"/>
    <property type="evidence" value="ECO:0007669"/>
    <property type="project" value="InterPro"/>
</dbReference>
<dbReference type="GO" id="GO:0030659">
    <property type="term" value="C:cytoplasmic vesicle membrane"/>
    <property type="evidence" value="ECO:0007669"/>
    <property type="project" value="TreeGrafter"/>
</dbReference>
<evidence type="ECO:0000256" key="5">
    <source>
        <dbReference type="ARBA" id="ARBA00022741"/>
    </source>
</evidence>
<evidence type="ECO:0000313" key="12">
    <source>
        <dbReference type="Proteomes" id="UP001497623"/>
    </source>
</evidence>
<dbReference type="Pfam" id="PF19055">
    <property type="entry name" value="ABC2_membrane_7"/>
    <property type="match status" value="1"/>
</dbReference>
<dbReference type="Pfam" id="PF01061">
    <property type="entry name" value="ABC2_membrane"/>
    <property type="match status" value="1"/>
</dbReference>
<gene>
    <name evidence="11" type="ORF">MNOR_LOCUS6158</name>
</gene>
<evidence type="ECO:0000256" key="6">
    <source>
        <dbReference type="ARBA" id="ARBA00022840"/>
    </source>
</evidence>
<feature type="non-terminal residue" evidence="11">
    <location>
        <position position="1"/>
    </location>
</feature>
<organism evidence="11 12">
    <name type="scientific">Meganyctiphanes norvegica</name>
    <name type="common">Northern krill</name>
    <name type="synonym">Thysanopoda norvegica</name>
    <dbReference type="NCBI Taxonomy" id="48144"/>
    <lineage>
        <taxon>Eukaryota</taxon>
        <taxon>Metazoa</taxon>
        <taxon>Ecdysozoa</taxon>
        <taxon>Arthropoda</taxon>
        <taxon>Crustacea</taxon>
        <taxon>Multicrustacea</taxon>
        <taxon>Malacostraca</taxon>
        <taxon>Eumalacostraca</taxon>
        <taxon>Eucarida</taxon>
        <taxon>Euphausiacea</taxon>
        <taxon>Euphausiidae</taxon>
        <taxon>Meganyctiphanes</taxon>
    </lineage>
</organism>
<evidence type="ECO:0000256" key="1">
    <source>
        <dbReference type="ARBA" id="ARBA00004141"/>
    </source>
</evidence>
<dbReference type="PANTHER" id="PTHR48041:SF139">
    <property type="entry name" value="PROTEIN SCARLET"/>
    <property type="match status" value="1"/>
</dbReference>
<dbReference type="Proteomes" id="UP001497623">
    <property type="component" value="Unassembled WGS sequence"/>
</dbReference>
<name>A0AAV2PZL9_MEGNR</name>
<comment type="subcellular location">
    <subcellularLocation>
        <location evidence="1">Membrane</location>
        <topology evidence="1">Multi-pass membrane protein</topology>
    </subcellularLocation>
</comment>
<sequence length="636" mass="71789">GDGLTERGAAGYSTVWKGGGTEEGITLTWRDLSVYVPQKKSWFKNDRRERPFKRVLNNISGAVRPGSLVALMGSSGAGKSTLMNALAFRTPSEVVVDGDILVNGYHANRRMALLSGYVHQDDLFVGSLTVKEHLTFMARLRMDRRCSRNERNSRVQALLKDLGLTKVQNTRIGVPGQDKSLSGGERKRLAFATEILTDPWLLFCDEPTTGLDSYNARKLVRMMKEMAARGKTILCTIHQPSSEVFAMFDKLLLLSEGRVAYMGSSSGALEFLDGLGHKCPSTFNPADYYIHTLAVLPGHELRSRDRIKRICDNFAVSPYSKDIDITIQYQDNLGLAQQDSGPKSPQVRGYDNNIPHQPNWMIQLSWLTWRSLVESYRNPAIHSIRIMQKILIAFLVGLCYTNVQVNQAGIQDIEGVLFIFITENTFPSMYGVLNIFPQELPLFLREYKNGIYRADTYYLSKMISLVPGFIVDPFIFCVICYWMVGLQRHAYHFFMTLIIIIFTANTASACGSMFSAMFDSIPYVMLFLIPFDAVLLISGGLFINLKSMPWFVGWTKYLSWFMYSNEALTVTQWSGVTNITCEMPEGIPCIETGEQVIEAFSFDPSHLAFDFTGMIMLYFSFHLVGFTGLYLRAKKK</sequence>
<evidence type="ECO:0000256" key="9">
    <source>
        <dbReference type="SAM" id="Phobius"/>
    </source>
</evidence>
<protein>
    <recommendedName>
        <fullName evidence="10">ABC transporter domain-containing protein</fullName>
    </recommendedName>
</protein>
<keyword evidence="5" id="KW-0547">Nucleotide-binding</keyword>
<dbReference type="PANTHER" id="PTHR48041">
    <property type="entry name" value="ABC TRANSPORTER G FAMILY MEMBER 28"/>
    <property type="match status" value="1"/>
</dbReference>